<dbReference type="NCBIfam" id="NF001399">
    <property type="entry name" value="PRK00283.1"/>
    <property type="match status" value="1"/>
</dbReference>
<evidence type="ECO:0000256" key="2">
    <source>
        <dbReference type="ARBA" id="ARBA00022490"/>
    </source>
</evidence>
<comment type="subcellular location">
    <subcellularLocation>
        <location evidence="1 9">Cytoplasm</location>
    </subcellularLocation>
</comment>
<dbReference type="InterPro" id="IPR011010">
    <property type="entry name" value="DNA_brk_join_enz"/>
</dbReference>
<keyword evidence="5 9" id="KW-0229">DNA integration</keyword>
<evidence type="ECO:0000256" key="8">
    <source>
        <dbReference type="ARBA" id="ARBA00023306"/>
    </source>
</evidence>
<dbReference type="PROSITE" id="PS51898">
    <property type="entry name" value="TYR_RECOMBINASE"/>
    <property type="match status" value="1"/>
</dbReference>
<dbReference type="InterPro" id="IPR004107">
    <property type="entry name" value="Integrase_SAM-like_N"/>
</dbReference>
<dbReference type="InterPro" id="IPR050090">
    <property type="entry name" value="Tyrosine_recombinase_XerCD"/>
</dbReference>
<dbReference type="Gene3D" id="1.10.150.130">
    <property type="match status" value="1"/>
</dbReference>
<dbReference type="InterPro" id="IPR023009">
    <property type="entry name" value="Tyrosine_recombinase_XerC/XerD"/>
</dbReference>
<dbReference type="SUPFAM" id="SSF56349">
    <property type="entry name" value="DNA breaking-rejoining enzymes"/>
    <property type="match status" value="1"/>
</dbReference>
<feature type="active site" evidence="9">
    <location>
        <position position="285"/>
    </location>
</feature>
<feature type="active site" evidence="9">
    <location>
        <position position="166"/>
    </location>
</feature>
<dbReference type="HAMAP" id="MF_01808">
    <property type="entry name" value="Recomb_XerC_XerD"/>
    <property type="match status" value="1"/>
</dbReference>
<feature type="active site" description="O-(3'-phospho-DNA)-tyrosine intermediate" evidence="9">
    <location>
        <position position="294"/>
    </location>
</feature>
<evidence type="ECO:0000256" key="7">
    <source>
        <dbReference type="ARBA" id="ARBA00023172"/>
    </source>
</evidence>
<protein>
    <recommendedName>
        <fullName evidence="9">Tyrosine recombinase XerC</fullName>
    </recommendedName>
</protein>
<comment type="function">
    <text evidence="9">Site-specific tyrosine recombinase, which acts by catalyzing the cutting and rejoining of the recombining DNA molecules. The XerC-XerD complex is essential to convert dimers of the bacterial chromosome into monomers to permit their segregation at cell division. It also contributes to the segregational stability of plasmids.</text>
</comment>
<dbReference type="Proteomes" id="UP000635902">
    <property type="component" value="Unassembled WGS sequence"/>
</dbReference>
<evidence type="ECO:0000256" key="3">
    <source>
        <dbReference type="ARBA" id="ARBA00022618"/>
    </source>
</evidence>
<dbReference type="InterPro" id="IPR010998">
    <property type="entry name" value="Integrase_recombinase_N"/>
</dbReference>
<feature type="active site" evidence="9">
    <location>
        <position position="262"/>
    </location>
</feature>
<organism evidence="12 13">
    <name type="scientific">Corynebacterium suicordis DSM 45110</name>
    <dbReference type="NCBI Taxonomy" id="1121369"/>
    <lineage>
        <taxon>Bacteria</taxon>
        <taxon>Bacillati</taxon>
        <taxon>Actinomycetota</taxon>
        <taxon>Actinomycetes</taxon>
        <taxon>Mycobacteriales</taxon>
        <taxon>Corynebacteriaceae</taxon>
        <taxon>Corynebacterium</taxon>
    </lineage>
</organism>
<reference evidence="12 13" key="1">
    <citation type="submission" date="2020-10" db="EMBL/GenBank/DDBJ databases">
        <title>Novel species in genus Corynebacterium.</title>
        <authorList>
            <person name="Zhang G."/>
        </authorList>
    </citation>
    <scope>NUCLEOTIDE SEQUENCE [LARGE SCALE GENOMIC DNA]</scope>
    <source>
        <strain evidence="12 13">DSM 45110</strain>
    </source>
</reference>
<evidence type="ECO:0000256" key="9">
    <source>
        <dbReference type="HAMAP-Rule" id="MF_01808"/>
    </source>
</evidence>
<name>A0ABR9ZKR0_9CORY</name>
<evidence type="ECO:0000256" key="1">
    <source>
        <dbReference type="ARBA" id="ARBA00004496"/>
    </source>
</evidence>
<keyword evidence="2 9" id="KW-0963">Cytoplasm</keyword>
<sequence>MNPAEVASAKARPIEVNPDNQRLAQRWIRHLRTERDLSPHTLSNYSRDVDKYLGWLGNKPLADVRTGDIEDFLLQLRNDIGLAASSTARILASVRGLHSFGVQERELSADVSASVPVPAQADSIPKAMSVDEVIRLIDACPNAEAATPLNLRDRALVEMLYSTGARITELLDLDIDDLDAKNRWVKVRGKGGKERIVPLGDPALEAVDQYRVRGRETLNKKGSPALFLNRSGNRMGRQSGFKVVSEAAERAGLGHVSPHTLRHSFATHLLEGGADVRVVQELLGHASVATTQIYTKVSPQHLREIWATSHPRT</sequence>
<dbReference type="InterPro" id="IPR002104">
    <property type="entry name" value="Integrase_catalytic"/>
</dbReference>
<dbReference type="Gene3D" id="1.10.443.10">
    <property type="entry name" value="Intergrase catalytic core"/>
    <property type="match status" value="1"/>
</dbReference>
<dbReference type="InterPro" id="IPR013762">
    <property type="entry name" value="Integrase-like_cat_sf"/>
</dbReference>
<dbReference type="RefSeq" id="WP_194556610.1">
    <property type="nucleotide sequence ID" value="NZ_JADKMY010000001.1"/>
</dbReference>
<dbReference type="EMBL" id="JADKMY010000001">
    <property type="protein sequence ID" value="MBF4553691.1"/>
    <property type="molecule type" value="Genomic_DNA"/>
</dbReference>
<dbReference type="InterPro" id="IPR044068">
    <property type="entry name" value="CB"/>
</dbReference>
<keyword evidence="8 9" id="KW-0131">Cell cycle</keyword>
<comment type="similarity">
    <text evidence="9">Belongs to the 'phage' integrase family. XerC subfamily.</text>
</comment>
<keyword evidence="6 9" id="KW-0238">DNA-binding</keyword>
<evidence type="ECO:0000256" key="6">
    <source>
        <dbReference type="ARBA" id="ARBA00023125"/>
    </source>
</evidence>
<gene>
    <name evidence="9" type="primary">xerC</name>
    <name evidence="12" type="ORF">IRY30_06305</name>
</gene>
<keyword evidence="13" id="KW-1185">Reference proteome</keyword>
<dbReference type="CDD" id="cd00798">
    <property type="entry name" value="INT_XerDC_C"/>
    <property type="match status" value="1"/>
</dbReference>
<evidence type="ECO:0000313" key="12">
    <source>
        <dbReference type="EMBL" id="MBF4553691.1"/>
    </source>
</evidence>
<evidence type="ECO:0000259" key="11">
    <source>
        <dbReference type="PROSITE" id="PS51900"/>
    </source>
</evidence>
<dbReference type="Pfam" id="PF02899">
    <property type="entry name" value="Phage_int_SAM_1"/>
    <property type="match status" value="1"/>
</dbReference>
<feature type="active site" evidence="9">
    <location>
        <position position="259"/>
    </location>
</feature>
<dbReference type="PROSITE" id="PS51900">
    <property type="entry name" value="CB"/>
    <property type="match status" value="1"/>
</dbReference>
<feature type="domain" description="Core-binding (CB)" evidence="11">
    <location>
        <begin position="18"/>
        <end position="102"/>
    </location>
</feature>
<comment type="subunit">
    <text evidence="9">Forms a cyclic heterotetrameric complex composed of two molecules of XerC and two molecules of XerD.</text>
</comment>
<dbReference type="PANTHER" id="PTHR30349">
    <property type="entry name" value="PHAGE INTEGRASE-RELATED"/>
    <property type="match status" value="1"/>
</dbReference>
<evidence type="ECO:0000256" key="5">
    <source>
        <dbReference type="ARBA" id="ARBA00022908"/>
    </source>
</evidence>
<dbReference type="Pfam" id="PF00589">
    <property type="entry name" value="Phage_integrase"/>
    <property type="match status" value="1"/>
</dbReference>
<keyword evidence="3 9" id="KW-0132">Cell division</keyword>
<keyword evidence="4 9" id="KW-0159">Chromosome partition</keyword>
<evidence type="ECO:0000256" key="4">
    <source>
        <dbReference type="ARBA" id="ARBA00022829"/>
    </source>
</evidence>
<keyword evidence="7 9" id="KW-0233">DNA recombination</keyword>
<dbReference type="PANTHER" id="PTHR30349:SF81">
    <property type="entry name" value="TYROSINE RECOMBINASE XERC"/>
    <property type="match status" value="1"/>
</dbReference>
<feature type="active site" evidence="9">
    <location>
        <position position="190"/>
    </location>
</feature>
<proteinExistence type="inferred from homology"/>
<comment type="caution">
    <text evidence="12">The sequence shown here is derived from an EMBL/GenBank/DDBJ whole genome shotgun (WGS) entry which is preliminary data.</text>
</comment>
<evidence type="ECO:0000259" key="10">
    <source>
        <dbReference type="PROSITE" id="PS51898"/>
    </source>
</evidence>
<feature type="domain" description="Tyr recombinase" evidence="10">
    <location>
        <begin position="123"/>
        <end position="307"/>
    </location>
</feature>
<evidence type="ECO:0000313" key="13">
    <source>
        <dbReference type="Proteomes" id="UP000635902"/>
    </source>
</evidence>
<accession>A0ABR9ZKR0</accession>